<gene>
    <name evidence="1" type="ORF">ACFP2T_13430</name>
</gene>
<keyword evidence="2" id="KW-1185">Reference proteome</keyword>
<evidence type="ECO:0000313" key="1">
    <source>
        <dbReference type="EMBL" id="MFC6017204.1"/>
    </source>
</evidence>
<comment type="caution">
    <text evidence="1">The sequence shown here is derived from an EMBL/GenBank/DDBJ whole genome shotgun (WGS) entry which is preliminary data.</text>
</comment>
<dbReference type="Proteomes" id="UP001596203">
    <property type="component" value="Unassembled WGS sequence"/>
</dbReference>
<dbReference type="RefSeq" id="WP_377421288.1">
    <property type="nucleotide sequence ID" value="NZ_JBHSPR010000010.1"/>
</dbReference>
<sequence length="92" mass="10300">MNGEYNPAAWSTLNDLTATRFLNMHRDGRRCWHCNPVTGYCRWRSWAVEHLLFDGGEPVPGQAAAILTRGIYPGSLTAVDLRSLADQLAVRL</sequence>
<accession>A0ABW1K6J1</accession>
<name>A0ABW1K6J1_9ACTN</name>
<reference evidence="2" key="1">
    <citation type="journal article" date="2019" name="Int. J. Syst. Evol. Microbiol.">
        <title>The Global Catalogue of Microorganisms (GCM) 10K type strain sequencing project: providing services to taxonomists for standard genome sequencing and annotation.</title>
        <authorList>
            <consortium name="The Broad Institute Genomics Platform"/>
            <consortium name="The Broad Institute Genome Sequencing Center for Infectious Disease"/>
            <person name="Wu L."/>
            <person name="Ma J."/>
        </authorList>
    </citation>
    <scope>NUCLEOTIDE SEQUENCE [LARGE SCALE GENOMIC DNA]</scope>
    <source>
        <strain evidence="2">ZS-35-S2</strain>
    </source>
</reference>
<evidence type="ECO:0000313" key="2">
    <source>
        <dbReference type="Proteomes" id="UP001596203"/>
    </source>
</evidence>
<protein>
    <submittedName>
        <fullName evidence="1">Uncharacterized protein</fullName>
    </submittedName>
</protein>
<proteinExistence type="predicted"/>
<dbReference type="EMBL" id="JBHSPR010000010">
    <property type="protein sequence ID" value="MFC6017204.1"/>
    <property type="molecule type" value="Genomic_DNA"/>
</dbReference>
<organism evidence="1 2">
    <name type="scientific">Plantactinospora solaniradicis</name>
    <dbReference type="NCBI Taxonomy" id="1723736"/>
    <lineage>
        <taxon>Bacteria</taxon>
        <taxon>Bacillati</taxon>
        <taxon>Actinomycetota</taxon>
        <taxon>Actinomycetes</taxon>
        <taxon>Micromonosporales</taxon>
        <taxon>Micromonosporaceae</taxon>
        <taxon>Plantactinospora</taxon>
    </lineage>
</organism>